<name>A0A9N8EQG8_9STRA</name>
<dbReference type="InterPro" id="IPR038678">
    <property type="entry name" value="Spondin_N_sf"/>
</dbReference>
<evidence type="ECO:0000313" key="4">
    <source>
        <dbReference type="Proteomes" id="UP001153069"/>
    </source>
</evidence>
<keyword evidence="4" id="KW-1185">Reference proteome</keyword>
<dbReference type="AlphaFoldDB" id="A0A9N8EQG8"/>
<dbReference type="Pfam" id="PF06468">
    <property type="entry name" value="Spond_N"/>
    <property type="match status" value="1"/>
</dbReference>
<proteinExistence type="predicted"/>
<reference evidence="3" key="1">
    <citation type="submission" date="2020-06" db="EMBL/GenBank/DDBJ databases">
        <authorList>
            <consortium name="Plant Systems Biology data submission"/>
        </authorList>
    </citation>
    <scope>NUCLEOTIDE SEQUENCE</scope>
    <source>
        <strain evidence="3">D6</strain>
    </source>
</reference>
<gene>
    <name evidence="3" type="ORF">SEMRO_1783_G297230.1</name>
</gene>
<dbReference type="InterPro" id="IPR009465">
    <property type="entry name" value="Spondin_N"/>
</dbReference>
<dbReference type="Proteomes" id="UP001153069">
    <property type="component" value="Unassembled WGS sequence"/>
</dbReference>
<dbReference type="EMBL" id="CAICTM010001781">
    <property type="protein sequence ID" value="CAB9526132.1"/>
    <property type="molecule type" value="Genomic_DNA"/>
</dbReference>
<evidence type="ECO:0000256" key="1">
    <source>
        <dbReference type="SAM" id="SignalP"/>
    </source>
</evidence>
<comment type="caution">
    <text evidence="3">The sequence shown here is derived from an EMBL/GenBank/DDBJ whole genome shotgun (WGS) entry which is preliminary data.</text>
</comment>
<dbReference type="Gene3D" id="2.60.40.2130">
    <property type="entry name" value="F-spondin domain"/>
    <property type="match status" value="1"/>
</dbReference>
<dbReference type="OrthoDB" id="43709at2759"/>
<feature type="chain" id="PRO_5040349528" evidence="1">
    <location>
        <begin position="22"/>
        <end position="369"/>
    </location>
</feature>
<dbReference type="NCBIfam" id="NF038123">
    <property type="entry name" value="NF038123_dom"/>
    <property type="match status" value="1"/>
</dbReference>
<evidence type="ECO:0000313" key="3">
    <source>
        <dbReference type="EMBL" id="CAB9526132.1"/>
    </source>
</evidence>
<dbReference type="PROSITE" id="PS51020">
    <property type="entry name" value="SPONDIN"/>
    <property type="match status" value="1"/>
</dbReference>
<keyword evidence="1" id="KW-0732">Signal</keyword>
<feature type="signal peptide" evidence="1">
    <location>
        <begin position="1"/>
        <end position="21"/>
    </location>
</feature>
<feature type="domain" description="Spondin" evidence="2">
    <location>
        <begin position="34"/>
        <end position="227"/>
    </location>
</feature>
<accession>A0A9N8EQG8</accession>
<protein>
    <submittedName>
        <fullName evidence="3">Spondin-1</fullName>
    </submittedName>
</protein>
<organism evidence="3 4">
    <name type="scientific">Seminavis robusta</name>
    <dbReference type="NCBI Taxonomy" id="568900"/>
    <lineage>
        <taxon>Eukaryota</taxon>
        <taxon>Sar</taxon>
        <taxon>Stramenopiles</taxon>
        <taxon>Ochrophyta</taxon>
        <taxon>Bacillariophyta</taxon>
        <taxon>Bacillariophyceae</taxon>
        <taxon>Bacillariophycidae</taxon>
        <taxon>Naviculales</taxon>
        <taxon>Naviculaceae</taxon>
        <taxon>Seminavis</taxon>
    </lineage>
</organism>
<sequence length="369" mass="41310">MMKLGSSSWLLVLSFLDIVHAAGNEEDVLVETAGITTGDTVERVAYQCTFRNLWTEARQPVNFPSELGRWAGPILWTHTLQFQPWVHSRGVTRGVEKLAEDGFTDVLVQEMMQQGAQVKDYQEYEQAQFFVSQTNFVHIPPIEADFTYPYLSMMAGMQPSPDWYTGFYSYWLIDEYSRTWYDHIKIQVKPWDAGTDAGQTYTALESDLDPPLNAERFIPRNAPPGGELLDPTGETVPNVGELECFLVVGEQDLILPDCDWFANPCCNETDTVSCGATLPNGAPPQISPEYAQVLDGGTTVDDSLTTAQKLSRLEEIAGEMRQLADEVDALVQGLREDDGEGTTGSSITRRRGRSMTKIFEVGKWTCMFR</sequence>
<evidence type="ECO:0000259" key="2">
    <source>
        <dbReference type="PROSITE" id="PS51020"/>
    </source>
</evidence>